<accession>A0A136J596</accession>
<evidence type="ECO:0008006" key="5">
    <source>
        <dbReference type="Google" id="ProtNLM"/>
    </source>
</evidence>
<feature type="signal peptide" evidence="2">
    <location>
        <begin position="1"/>
        <end position="28"/>
    </location>
</feature>
<feature type="non-terminal residue" evidence="3">
    <location>
        <position position="84"/>
    </location>
</feature>
<dbReference type="Proteomes" id="UP000070501">
    <property type="component" value="Unassembled WGS sequence"/>
</dbReference>
<gene>
    <name evidence="3" type="ORF">Micbo1qcDRAFT_162465</name>
</gene>
<protein>
    <recommendedName>
        <fullName evidence="5">Secreted protein</fullName>
    </recommendedName>
</protein>
<organism evidence="3 4">
    <name type="scientific">Microdochium bolleyi</name>
    <dbReference type="NCBI Taxonomy" id="196109"/>
    <lineage>
        <taxon>Eukaryota</taxon>
        <taxon>Fungi</taxon>
        <taxon>Dikarya</taxon>
        <taxon>Ascomycota</taxon>
        <taxon>Pezizomycotina</taxon>
        <taxon>Sordariomycetes</taxon>
        <taxon>Xylariomycetidae</taxon>
        <taxon>Xylariales</taxon>
        <taxon>Microdochiaceae</taxon>
        <taxon>Microdochium</taxon>
    </lineage>
</organism>
<sequence>MLLSSPLVFPKAWVSWLSVLLLSSVSSGLLQSVCKARVLCWDVSGSHARNLPQRPLRCARSPALRSFLEPLVLVFIILLALPIL</sequence>
<evidence type="ECO:0000313" key="4">
    <source>
        <dbReference type="Proteomes" id="UP000070501"/>
    </source>
</evidence>
<dbReference type="AlphaFoldDB" id="A0A136J596"/>
<evidence type="ECO:0000256" key="2">
    <source>
        <dbReference type="SAM" id="SignalP"/>
    </source>
</evidence>
<keyword evidence="1" id="KW-0812">Transmembrane</keyword>
<reference evidence="4" key="1">
    <citation type="submission" date="2016-02" db="EMBL/GenBank/DDBJ databases">
        <title>Draft genome sequence of Microdochium bolleyi, a fungal endophyte of beachgrass.</title>
        <authorList>
            <consortium name="DOE Joint Genome Institute"/>
            <person name="David A.S."/>
            <person name="May G."/>
            <person name="Haridas S."/>
            <person name="Lim J."/>
            <person name="Wang M."/>
            <person name="Labutti K."/>
            <person name="Lipzen A."/>
            <person name="Barry K."/>
            <person name="Grigoriev I.V."/>
        </authorList>
    </citation>
    <scope>NUCLEOTIDE SEQUENCE [LARGE SCALE GENOMIC DNA]</scope>
    <source>
        <strain evidence="4">J235TASD1</strain>
    </source>
</reference>
<proteinExistence type="predicted"/>
<dbReference type="InParanoid" id="A0A136J596"/>
<keyword evidence="4" id="KW-1185">Reference proteome</keyword>
<keyword evidence="2" id="KW-0732">Signal</keyword>
<feature type="chain" id="PRO_5007293465" description="Secreted protein" evidence="2">
    <location>
        <begin position="29"/>
        <end position="84"/>
    </location>
</feature>
<feature type="transmembrane region" description="Helical" evidence="1">
    <location>
        <begin position="64"/>
        <end position="83"/>
    </location>
</feature>
<name>A0A136J596_9PEZI</name>
<keyword evidence="1" id="KW-1133">Transmembrane helix</keyword>
<evidence type="ECO:0000256" key="1">
    <source>
        <dbReference type="SAM" id="Phobius"/>
    </source>
</evidence>
<keyword evidence="1" id="KW-0472">Membrane</keyword>
<dbReference type="EMBL" id="KQ964249">
    <property type="protein sequence ID" value="KXJ92269.1"/>
    <property type="molecule type" value="Genomic_DNA"/>
</dbReference>
<evidence type="ECO:0000313" key="3">
    <source>
        <dbReference type="EMBL" id="KXJ92269.1"/>
    </source>
</evidence>